<dbReference type="InterPro" id="IPR027417">
    <property type="entry name" value="P-loop_NTPase"/>
</dbReference>
<keyword evidence="8" id="KW-1185">Reference proteome</keyword>
<dbReference type="PANTHER" id="PTHR18884">
    <property type="entry name" value="SEPTIN"/>
    <property type="match status" value="1"/>
</dbReference>
<dbReference type="Proteomes" id="UP000761534">
    <property type="component" value="Unassembled WGS sequence"/>
</dbReference>
<protein>
    <recommendedName>
        <fullName evidence="6">Septin-type G domain-containing protein</fullName>
    </recommendedName>
</protein>
<evidence type="ECO:0000256" key="4">
    <source>
        <dbReference type="RuleBase" id="RU004560"/>
    </source>
</evidence>
<dbReference type="GO" id="GO:0005935">
    <property type="term" value="C:cellular bud neck"/>
    <property type="evidence" value="ECO:0007669"/>
    <property type="project" value="UniProtKB-SubCell"/>
</dbReference>
<dbReference type="InterPro" id="IPR016491">
    <property type="entry name" value="Septin"/>
</dbReference>
<evidence type="ECO:0000259" key="6">
    <source>
        <dbReference type="PROSITE" id="PS51719"/>
    </source>
</evidence>
<dbReference type="PIRSF" id="PIRSF006698">
    <property type="entry name" value="Septin"/>
    <property type="match status" value="1"/>
</dbReference>
<feature type="region of interest" description="Disordered" evidence="5">
    <location>
        <begin position="266"/>
        <end position="301"/>
    </location>
</feature>
<proteinExistence type="inferred from homology"/>
<comment type="subcellular location">
    <subcellularLocation>
        <location evidence="1">Bud neck</location>
    </subcellularLocation>
</comment>
<evidence type="ECO:0000256" key="3">
    <source>
        <dbReference type="ARBA" id="ARBA00023134"/>
    </source>
</evidence>
<accession>A0A642VCB2</accession>
<dbReference type="VEuPathDB" id="FungiDB:TRICI_001918"/>
<dbReference type="OrthoDB" id="416553at2759"/>
<keyword evidence="2 4" id="KW-0547">Nucleotide-binding</keyword>
<feature type="compositionally biased region" description="Polar residues" evidence="5">
    <location>
        <begin position="287"/>
        <end position="296"/>
    </location>
</feature>
<dbReference type="AlphaFoldDB" id="A0A642VCB2"/>
<comment type="caution">
    <text evidence="7">The sequence shown here is derived from an EMBL/GenBank/DDBJ whole genome shotgun (WGS) entry which is preliminary data.</text>
</comment>
<dbReference type="Pfam" id="PF00735">
    <property type="entry name" value="Septin"/>
    <property type="match status" value="1"/>
</dbReference>
<dbReference type="CDD" id="cd01850">
    <property type="entry name" value="CDC_Septin"/>
    <property type="match status" value="1"/>
</dbReference>
<keyword evidence="3 4" id="KW-0342">GTP-binding</keyword>
<evidence type="ECO:0000256" key="1">
    <source>
        <dbReference type="ARBA" id="ARBA00004266"/>
    </source>
</evidence>
<comment type="similarity">
    <text evidence="4">Belongs to the TRAFAC class TrmE-Era-EngA-EngB-Septin-like GTPase superfamily. Septin GTPase family.</text>
</comment>
<evidence type="ECO:0000256" key="5">
    <source>
        <dbReference type="SAM" id="MobiDB-lite"/>
    </source>
</evidence>
<sequence length="355" mass="40268">MVCGRSGTGKSTFINTLCEGQVYPEQSEASQTSSEMDIRTHHVDLCEPDGTTIGLTVVDTPGFGDAINNSDCCNRILNYVERQFDEILAEETRVRRNPRFCDNRIHVALYFIASTGRGLREIDIDFMMALSRRVNIIPVISKADTMTSEELVRAKRAVMADIRHFQIPIYYFPFDSSDSVDEETVEECMALRELVPFAIVGSNLTFPDPNGSGGAIRGRKYPWGFVKVEDPEHSDFAALRSVLFGSHLQELRDLTHDVIYEKYRTEKLSDNPDDNGEEAGEDDDNAYSNSVSARSRNSLRREHQRLREIEASFQREIEQKRQELMLRESQLQEIENQLGFANNNTTTASESVTVE</sequence>
<evidence type="ECO:0000313" key="7">
    <source>
        <dbReference type="EMBL" id="KAA8915904.1"/>
    </source>
</evidence>
<gene>
    <name evidence="7" type="ORF">TRICI_001918</name>
</gene>
<dbReference type="EMBL" id="SWFS01000131">
    <property type="protein sequence ID" value="KAA8915904.1"/>
    <property type="molecule type" value="Genomic_DNA"/>
</dbReference>
<evidence type="ECO:0000313" key="8">
    <source>
        <dbReference type="Proteomes" id="UP000761534"/>
    </source>
</evidence>
<dbReference type="Gene3D" id="3.40.50.300">
    <property type="entry name" value="P-loop containing nucleotide triphosphate hydrolases"/>
    <property type="match status" value="1"/>
</dbReference>
<dbReference type="InterPro" id="IPR030379">
    <property type="entry name" value="G_SEPTIN_dom"/>
</dbReference>
<dbReference type="GO" id="GO:0005525">
    <property type="term" value="F:GTP binding"/>
    <property type="evidence" value="ECO:0007669"/>
    <property type="project" value="UniProtKB-KW"/>
</dbReference>
<name>A0A642VCB2_9ASCO</name>
<dbReference type="SUPFAM" id="SSF52540">
    <property type="entry name" value="P-loop containing nucleoside triphosphate hydrolases"/>
    <property type="match status" value="1"/>
</dbReference>
<evidence type="ECO:0000256" key="2">
    <source>
        <dbReference type="ARBA" id="ARBA00022741"/>
    </source>
</evidence>
<dbReference type="GO" id="GO:0032156">
    <property type="term" value="C:septin cytoskeleton"/>
    <property type="evidence" value="ECO:0007669"/>
    <property type="project" value="UniProtKB-ARBA"/>
</dbReference>
<dbReference type="GO" id="GO:0005938">
    <property type="term" value="C:cell cortex"/>
    <property type="evidence" value="ECO:0007669"/>
    <property type="project" value="UniProtKB-ARBA"/>
</dbReference>
<organism evidence="7 8">
    <name type="scientific">Trichomonascus ciferrii</name>
    <dbReference type="NCBI Taxonomy" id="44093"/>
    <lineage>
        <taxon>Eukaryota</taxon>
        <taxon>Fungi</taxon>
        <taxon>Dikarya</taxon>
        <taxon>Ascomycota</taxon>
        <taxon>Saccharomycotina</taxon>
        <taxon>Dipodascomycetes</taxon>
        <taxon>Dipodascales</taxon>
        <taxon>Trichomonascaceae</taxon>
        <taxon>Trichomonascus</taxon>
        <taxon>Trichomonascus ciferrii complex</taxon>
    </lineage>
</organism>
<dbReference type="PROSITE" id="PS51719">
    <property type="entry name" value="G_SEPTIN"/>
    <property type="match status" value="1"/>
</dbReference>
<reference evidence="7" key="1">
    <citation type="journal article" date="2019" name="G3 (Bethesda)">
        <title>Genome Assemblies of Two Rare Opportunistic Yeast Pathogens: Diutina rugosa (syn. Candida rugosa) and Trichomonascus ciferrii (syn. Candida ciferrii).</title>
        <authorList>
            <person name="Mixao V."/>
            <person name="Saus E."/>
            <person name="Hansen A.P."/>
            <person name="Lass-Florl C."/>
            <person name="Gabaldon T."/>
        </authorList>
    </citation>
    <scope>NUCLEOTIDE SEQUENCE</scope>
    <source>
        <strain evidence="7">CBS 4856</strain>
    </source>
</reference>
<feature type="domain" description="Septin-type G" evidence="6">
    <location>
        <begin position="1"/>
        <end position="270"/>
    </location>
</feature>
<feature type="compositionally biased region" description="Acidic residues" evidence="5">
    <location>
        <begin position="271"/>
        <end position="285"/>
    </location>
</feature>